<feature type="compositionally biased region" description="Polar residues" evidence="1">
    <location>
        <begin position="23"/>
        <end position="48"/>
    </location>
</feature>
<sequence>MRLLPTPHPKKLNLLRPLPGLQTTNASIKSPSSASTWLFQNKTRTRNNPRPGVNNKQPRPPATNPSSLNNQLPKETTTAAAIIIITR</sequence>
<reference evidence="2 3" key="1">
    <citation type="submission" date="2021-01" db="EMBL/GenBank/DDBJ databases">
        <title>Chromosome-level genome assembly of a human fungal pathogen reveals clustering of transcriptionally co-regulated genes.</title>
        <authorList>
            <person name="Voorhies M."/>
            <person name="Cohen S."/>
            <person name="Shea T.P."/>
            <person name="Petrus S."/>
            <person name="Munoz J.F."/>
            <person name="Poplawski S."/>
            <person name="Goldman W.E."/>
            <person name="Michael T."/>
            <person name="Cuomo C.A."/>
            <person name="Sil A."/>
            <person name="Beyhan S."/>
        </authorList>
    </citation>
    <scope>NUCLEOTIDE SEQUENCE [LARGE SCALE GENOMIC DNA]</scope>
    <source>
        <strain evidence="2 3">G184AR</strain>
    </source>
</reference>
<feature type="region of interest" description="Disordered" evidence="1">
    <location>
        <begin position="23"/>
        <end position="81"/>
    </location>
</feature>
<comment type="caution">
    <text evidence="2">The sequence shown here is derived from an EMBL/GenBank/DDBJ whole genome shotgun (WGS) entry which is preliminary data.</text>
</comment>
<accession>A0A8H7Z8T0</accession>
<dbReference type="VEuPathDB" id="FungiDB:I7I52_03048"/>
<feature type="compositionally biased region" description="Polar residues" evidence="1">
    <location>
        <begin position="64"/>
        <end position="75"/>
    </location>
</feature>
<name>A0A8H7Z8T0_AJECA</name>
<dbReference type="Proteomes" id="UP000670092">
    <property type="component" value="Unassembled WGS sequence"/>
</dbReference>
<gene>
    <name evidence="2" type="ORF">I7I52_03048</name>
</gene>
<dbReference type="AlphaFoldDB" id="A0A8H7Z8T0"/>
<evidence type="ECO:0000256" key="1">
    <source>
        <dbReference type="SAM" id="MobiDB-lite"/>
    </source>
</evidence>
<evidence type="ECO:0000313" key="3">
    <source>
        <dbReference type="Proteomes" id="UP000670092"/>
    </source>
</evidence>
<evidence type="ECO:0000313" key="2">
    <source>
        <dbReference type="EMBL" id="KAG5304646.1"/>
    </source>
</evidence>
<organism evidence="2 3">
    <name type="scientific">Ajellomyces capsulatus</name>
    <name type="common">Darling's disease fungus</name>
    <name type="synonym">Histoplasma capsulatum</name>
    <dbReference type="NCBI Taxonomy" id="5037"/>
    <lineage>
        <taxon>Eukaryota</taxon>
        <taxon>Fungi</taxon>
        <taxon>Dikarya</taxon>
        <taxon>Ascomycota</taxon>
        <taxon>Pezizomycotina</taxon>
        <taxon>Eurotiomycetes</taxon>
        <taxon>Eurotiomycetidae</taxon>
        <taxon>Onygenales</taxon>
        <taxon>Ajellomycetaceae</taxon>
        <taxon>Histoplasma</taxon>
    </lineage>
</organism>
<proteinExistence type="predicted"/>
<protein>
    <submittedName>
        <fullName evidence="2">RING-10 finger domain-containing protein</fullName>
    </submittedName>
</protein>
<dbReference type="EMBL" id="JAEVHI010000001">
    <property type="protein sequence ID" value="KAG5304646.1"/>
    <property type="molecule type" value="Genomic_DNA"/>
</dbReference>